<dbReference type="Gene3D" id="1.10.1200.10">
    <property type="entry name" value="ACP-like"/>
    <property type="match status" value="1"/>
</dbReference>
<protein>
    <submittedName>
        <fullName evidence="2">Acyl carrier protein</fullName>
    </submittedName>
</protein>
<dbReference type="RefSeq" id="WP_196200396.1">
    <property type="nucleotide sequence ID" value="NZ_JADPUN010000088.1"/>
</dbReference>
<dbReference type="Pfam" id="PF00550">
    <property type="entry name" value="PP-binding"/>
    <property type="match status" value="1"/>
</dbReference>
<dbReference type="InterPro" id="IPR036736">
    <property type="entry name" value="ACP-like_sf"/>
</dbReference>
<dbReference type="PROSITE" id="PS50075">
    <property type="entry name" value="CARRIER"/>
    <property type="match status" value="1"/>
</dbReference>
<name>A0ABS0GRC1_9ACTN</name>
<dbReference type="Proteomes" id="UP000638560">
    <property type="component" value="Unassembled WGS sequence"/>
</dbReference>
<proteinExistence type="predicted"/>
<dbReference type="EMBL" id="JADPUN010000088">
    <property type="protein sequence ID" value="MBF9128748.1"/>
    <property type="molecule type" value="Genomic_DNA"/>
</dbReference>
<accession>A0ABS0GRC1</accession>
<organism evidence="2 3">
    <name type="scientific">Plantactinospora alkalitolerans</name>
    <dbReference type="NCBI Taxonomy" id="2789879"/>
    <lineage>
        <taxon>Bacteria</taxon>
        <taxon>Bacillati</taxon>
        <taxon>Actinomycetota</taxon>
        <taxon>Actinomycetes</taxon>
        <taxon>Micromonosporales</taxon>
        <taxon>Micromonosporaceae</taxon>
        <taxon>Plantactinospora</taxon>
    </lineage>
</organism>
<comment type="caution">
    <text evidence="2">The sequence shown here is derived from an EMBL/GenBank/DDBJ whole genome shotgun (WGS) entry which is preliminary data.</text>
</comment>
<dbReference type="InterPro" id="IPR009081">
    <property type="entry name" value="PP-bd_ACP"/>
</dbReference>
<evidence type="ECO:0000259" key="1">
    <source>
        <dbReference type="PROSITE" id="PS50075"/>
    </source>
</evidence>
<gene>
    <name evidence="2" type="ORF">I0C86_07065</name>
</gene>
<dbReference type="SUPFAM" id="SSF47336">
    <property type="entry name" value="ACP-like"/>
    <property type="match status" value="1"/>
</dbReference>
<keyword evidence="3" id="KW-1185">Reference proteome</keyword>
<sequence>MSTDQYTQILDVLTEYVSVRLLGEENATDLTKNTPLLELGVLNSIETARLVAYIRDEFGVRLSPAAMTATNFRDLETIAGLVAGVPAAAGVSEGSA</sequence>
<reference evidence="2 3" key="1">
    <citation type="submission" date="2020-11" db="EMBL/GenBank/DDBJ databases">
        <title>A novel isolate from a Black sea contaminated sediment with potential to produce alkanes: Plantactinospora alkalitolerans sp. nov.</title>
        <authorList>
            <person name="Carro L."/>
            <person name="Veyisoglu A."/>
            <person name="Guven K."/>
            <person name="Schumann P."/>
            <person name="Klenk H.-P."/>
            <person name="Sahin N."/>
        </authorList>
    </citation>
    <scope>NUCLEOTIDE SEQUENCE [LARGE SCALE GENOMIC DNA]</scope>
    <source>
        <strain evidence="2 3">S1510</strain>
    </source>
</reference>
<feature type="domain" description="Carrier" evidence="1">
    <location>
        <begin position="8"/>
        <end position="89"/>
    </location>
</feature>
<evidence type="ECO:0000313" key="3">
    <source>
        <dbReference type="Proteomes" id="UP000638560"/>
    </source>
</evidence>
<evidence type="ECO:0000313" key="2">
    <source>
        <dbReference type="EMBL" id="MBF9128748.1"/>
    </source>
</evidence>